<evidence type="ECO:0000313" key="1">
    <source>
        <dbReference type="EMBL" id="SEA17122.1"/>
    </source>
</evidence>
<protein>
    <recommendedName>
        <fullName evidence="3">DUF4062 domain-containing protein</fullName>
    </recommendedName>
</protein>
<reference evidence="1 2" key="1">
    <citation type="submission" date="2016-10" db="EMBL/GenBank/DDBJ databases">
        <authorList>
            <person name="de Groot N.N."/>
        </authorList>
    </citation>
    <scope>NUCLEOTIDE SEQUENCE [LARGE SCALE GENOMIC DNA]</scope>
    <source>
        <strain evidence="1 2">DSM 25383</strain>
    </source>
</reference>
<gene>
    <name evidence="1" type="ORF">SAMN05444145_10244</name>
</gene>
<dbReference type="Proteomes" id="UP000183253">
    <property type="component" value="Unassembled WGS sequence"/>
</dbReference>
<evidence type="ECO:0000313" key="2">
    <source>
        <dbReference type="Proteomes" id="UP000183253"/>
    </source>
</evidence>
<name>A0A1H3Z1D1_9BACT</name>
<dbReference type="EMBL" id="FNRI01000002">
    <property type="protein sequence ID" value="SEA17122.1"/>
    <property type="molecule type" value="Genomic_DNA"/>
</dbReference>
<organism evidence="1 2">
    <name type="scientific">Alistipes timonensis JC136</name>
    <dbReference type="NCBI Taxonomy" id="1033731"/>
    <lineage>
        <taxon>Bacteria</taxon>
        <taxon>Pseudomonadati</taxon>
        <taxon>Bacteroidota</taxon>
        <taxon>Bacteroidia</taxon>
        <taxon>Bacteroidales</taxon>
        <taxon>Rikenellaceae</taxon>
        <taxon>Alistipes</taxon>
    </lineage>
</organism>
<sequence length="396" mass="45456">MDAVTQYKVLFASPGDLKHERERFPQVIDEINRVWGIMLGFQIVPIMYEYSSGPGASVHSSQSLISKDFGDDYDVFIGAYWQKYGTPTLDALSGTEEEFNNAYKRFCENPSSVQILFYFKETPPASLSEINVEELSKIRAFKTFLEQKNILYWTFTDLPSFEQCIREHLPRRLLEDKVSQNILPQKDIQRQLPEKQISYEINQSIPTEDDIDDSIIETEEFGILDYREIFDSSIASSISCLQNISSQTHSFTQLIKKATRQLNRENSKLTPSTKNVRAICLSVVAGSNKLSDNYETEIPTYFENFRIAVETMVKIQTLYSEKDEISTDLDSIYSLSDSINESKKAIIEFRTVIADSTCLIKEQKKANKRLLQNFDNYIKVCDASLELINQLIISIS</sequence>
<keyword evidence="2" id="KW-1185">Reference proteome</keyword>
<accession>A0A1H3Z1D1</accession>
<dbReference type="OrthoDB" id="6249026at2"/>
<dbReference type="RefSeq" id="WP_143029347.1">
    <property type="nucleotide sequence ID" value="NZ_CAEG01000012.1"/>
</dbReference>
<dbReference type="AlphaFoldDB" id="A0A1H3Z1D1"/>
<evidence type="ECO:0008006" key="3">
    <source>
        <dbReference type="Google" id="ProtNLM"/>
    </source>
</evidence>
<proteinExistence type="predicted"/>